<evidence type="ECO:0000256" key="1">
    <source>
        <dbReference type="SAM" id="MobiDB-lite"/>
    </source>
</evidence>
<protein>
    <submittedName>
        <fullName evidence="2">Uncharacterized protein</fullName>
    </submittedName>
</protein>
<name>A0A7S0B5Z5_9DINO</name>
<proteinExistence type="predicted"/>
<sequence>MADEAGPASAEAKGAGDAEEAAGAPPWQTVYASGDEVSAVYRCHDHPEGHRYVAVKDRIDHFPLIGLSVGWLPATVLDGFDPAGFVESDKSTWVHVQFAGTFRDTRQGQREGLELRVHPRLVRRTSTETPALQLSLLCVRWWDYWSNTQWSDWDVTSDSLFTDLFDGPCSVDKVLPGEYDLHTIWIQKSQDLANVAADEARNLLRGPHISCWIFLWPTRSTTADSQPGCVCEFQYFAMCQRLERAGIPTGWPHSSYVYRQLSGRLWTPQMCLNPEYKVPPTTRVHYAEFAEAREDVAARALGCLMDIRNSMGVPPLADPSKLKGVAKLGFSWVEGSTLPFCGVKSLIEVLNRLFSHPGSNQIVCLLQEVVPDVICELRLLCFHDACQGLYNFAQEQLWLRPRPNGGQLEEQGSPPPDIVSEAEALEEFFAGSREAFQQAVEQADKLAEWWQCWFTTECPEPPQCARLDFHVSRSPEQGVSVWTWEIGDCGSSLCGVEVASRNAAALNSAMVNDESGRFPKPLPPLRRRKDPEA</sequence>
<evidence type="ECO:0000313" key="2">
    <source>
        <dbReference type="EMBL" id="CAD8384093.1"/>
    </source>
</evidence>
<gene>
    <name evidence="2" type="ORF">PBAH0796_LOCUS27781</name>
</gene>
<accession>A0A7S0B5Z5</accession>
<feature type="region of interest" description="Disordered" evidence="1">
    <location>
        <begin position="512"/>
        <end position="533"/>
    </location>
</feature>
<dbReference type="EMBL" id="HBEG01045705">
    <property type="protein sequence ID" value="CAD8384093.1"/>
    <property type="molecule type" value="Transcribed_RNA"/>
</dbReference>
<feature type="region of interest" description="Disordered" evidence="1">
    <location>
        <begin position="1"/>
        <end position="26"/>
    </location>
</feature>
<dbReference type="AlphaFoldDB" id="A0A7S0B5Z5"/>
<organism evidence="2">
    <name type="scientific">Pyrodinium bahamense</name>
    <dbReference type="NCBI Taxonomy" id="73915"/>
    <lineage>
        <taxon>Eukaryota</taxon>
        <taxon>Sar</taxon>
        <taxon>Alveolata</taxon>
        <taxon>Dinophyceae</taxon>
        <taxon>Gonyaulacales</taxon>
        <taxon>Pyrocystaceae</taxon>
        <taxon>Pyrodinium</taxon>
    </lineage>
</organism>
<feature type="compositionally biased region" description="Low complexity" evidence="1">
    <location>
        <begin position="7"/>
        <end position="26"/>
    </location>
</feature>
<reference evidence="2" key="1">
    <citation type="submission" date="2021-01" db="EMBL/GenBank/DDBJ databases">
        <authorList>
            <person name="Corre E."/>
            <person name="Pelletier E."/>
            <person name="Niang G."/>
            <person name="Scheremetjew M."/>
            <person name="Finn R."/>
            <person name="Kale V."/>
            <person name="Holt S."/>
            <person name="Cochrane G."/>
            <person name="Meng A."/>
            <person name="Brown T."/>
            <person name="Cohen L."/>
        </authorList>
    </citation>
    <scope>NUCLEOTIDE SEQUENCE</scope>
    <source>
        <strain evidence="2">Pbaha01</strain>
    </source>
</reference>